<gene>
    <name evidence="1" type="ORF">BJ138DRAFT_1116964</name>
</gene>
<name>A0ACB8A2D9_9AGAM</name>
<sequence length="345" mass="36583">MAPQISLWLTEQGGSFSVGPTIIPSPGRGEILVKIHSIGLNPDDWKLQECGLWIERYPTILGHEVAGTVEAVGEGVSHFVKGDRVFSATTAGTDNRKAAFQQYSIAPASLAVKLPANVSFDEAAGLSVGIATATIPLYTQPTIGLGYQSPWNGGRKKYKGQPIIVLGGSSCVGQYVIQFARLSGFSPIITTASPHNKTHLKSLGATYVIDRNLPFSAIAREISKLTAARIKLVFDAVSQDETQQGGYDLLAPGGRIIITLPSTIDEGYDDKQVIPVTGNFHIPENLALGTIVSQNLPALLASGDIRPVAVEVVPGGLNGIGPGLKRLKHNLVSAKKLVVHPWETA</sequence>
<dbReference type="Proteomes" id="UP000790377">
    <property type="component" value="Unassembled WGS sequence"/>
</dbReference>
<accession>A0ACB8A2D9</accession>
<proteinExistence type="predicted"/>
<evidence type="ECO:0000313" key="2">
    <source>
        <dbReference type="Proteomes" id="UP000790377"/>
    </source>
</evidence>
<evidence type="ECO:0000313" key="1">
    <source>
        <dbReference type="EMBL" id="KAH7907117.1"/>
    </source>
</evidence>
<keyword evidence="2" id="KW-1185">Reference proteome</keyword>
<protein>
    <submittedName>
        <fullName evidence="1">Chaperonin 10-like protein</fullName>
    </submittedName>
</protein>
<reference evidence="1" key="1">
    <citation type="journal article" date="2021" name="New Phytol.">
        <title>Evolutionary innovations through gain and loss of genes in the ectomycorrhizal Boletales.</title>
        <authorList>
            <person name="Wu G."/>
            <person name="Miyauchi S."/>
            <person name="Morin E."/>
            <person name="Kuo A."/>
            <person name="Drula E."/>
            <person name="Varga T."/>
            <person name="Kohler A."/>
            <person name="Feng B."/>
            <person name="Cao Y."/>
            <person name="Lipzen A."/>
            <person name="Daum C."/>
            <person name="Hundley H."/>
            <person name="Pangilinan J."/>
            <person name="Johnson J."/>
            <person name="Barry K."/>
            <person name="LaButti K."/>
            <person name="Ng V."/>
            <person name="Ahrendt S."/>
            <person name="Min B."/>
            <person name="Choi I.G."/>
            <person name="Park H."/>
            <person name="Plett J.M."/>
            <person name="Magnuson J."/>
            <person name="Spatafora J.W."/>
            <person name="Nagy L.G."/>
            <person name="Henrissat B."/>
            <person name="Grigoriev I.V."/>
            <person name="Yang Z.L."/>
            <person name="Xu J."/>
            <person name="Martin F.M."/>
        </authorList>
    </citation>
    <scope>NUCLEOTIDE SEQUENCE</scope>
    <source>
        <strain evidence="1">ATCC 28755</strain>
    </source>
</reference>
<organism evidence="1 2">
    <name type="scientific">Hygrophoropsis aurantiaca</name>
    <dbReference type="NCBI Taxonomy" id="72124"/>
    <lineage>
        <taxon>Eukaryota</taxon>
        <taxon>Fungi</taxon>
        <taxon>Dikarya</taxon>
        <taxon>Basidiomycota</taxon>
        <taxon>Agaricomycotina</taxon>
        <taxon>Agaricomycetes</taxon>
        <taxon>Agaricomycetidae</taxon>
        <taxon>Boletales</taxon>
        <taxon>Coniophorineae</taxon>
        <taxon>Hygrophoropsidaceae</taxon>
        <taxon>Hygrophoropsis</taxon>
    </lineage>
</organism>
<comment type="caution">
    <text evidence="1">The sequence shown here is derived from an EMBL/GenBank/DDBJ whole genome shotgun (WGS) entry which is preliminary data.</text>
</comment>
<dbReference type="EMBL" id="MU267937">
    <property type="protein sequence ID" value="KAH7907117.1"/>
    <property type="molecule type" value="Genomic_DNA"/>
</dbReference>